<keyword evidence="3" id="KW-0687">Ribonucleoprotein</keyword>
<dbReference type="GO" id="GO:0006412">
    <property type="term" value="P:translation"/>
    <property type="evidence" value="ECO:0007669"/>
    <property type="project" value="InterPro"/>
</dbReference>
<comment type="similarity">
    <text evidence="1">Belongs to the eukaryotic ribosomal protein eL21 family.</text>
</comment>
<dbReference type="Gene3D" id="2.30.30.70">
    <property type="entry name" value="Ribosomal protein L21"/>
    <property type="match status" value="1"/>
</dbReference>
<reference evidence="5" key="2">
    <citation type="submission" date="2025-08" db="UniProtKB">
        <authorList>
            <consortium name="Ensembl"/>
        </authorList>
    </citation>
    <scope>IDENTIFICATION</scope>
</reference>
<dbReference type="GeneTree" id="ENSGT00950000182922"/>
<dbReference type="Pfam" id="PF01157">
    <property type="entry name" value="Ribosomal_L21e"/>
    <property type="match status" value="1"/>
</dbReference>
<dbReference type="GO" id="GO:1990904">
    <property type="term" value="C:ribonucleoprotein complex"/>
    <property type="evidence" value="ECO:0007669"/>
    <property type="project" value="UniProtKB-KW"/>
</dbReference>
<evidence type="ECO:0000313" key="6">
    <source>
        <dbReference type="Proteomes" id="UP000233180"/>
    </source>
</evidence>
<evidence type="ECO:0000256" key="4">
    <source>
        <dbReference type="ARBA" id="ARBA00035327"/>
    </source>
</evidence>
<dbReference type="PANTHER" id="PTHR20981">
    <property type="entry name" value="60S RIBOSOMAL PROTEIN L21"/>
    <property type="match status" value="1"/>
</dbReference>
<proteinExistence type="inferred from homology"/>
<organism evidence="5 6">
    <name type="scientific">Rhinopithecus bieti</name>
    <name type="common">Black snub-nosed monkey</name>
    <name type="synonym">Pygathrix bieti</name>
    <dbReference type="NCBI Taxonomy" id="61621"/>
    <lineage>
        <taxon>Eukaryota</taxon>
        <taxon>Metazoa</taxon>
        <taxon>Chordata</taxon>
        <taxon>Craniata</taxon>
        <taxon>Vertebrata</taxon>
        <taxon>Euteleostomi</taxon>
        <taxon>Mammalia</taxon>
        <taxon>Eutheria</taxon>
        <taxon>Euarchontoglires</taxon>
        <taxon>Primates</taxon>
        <taxon>Haplorrhini</taxon>
        <taxon>Catarrhini</taxon>
        <taxon>Cercopithecidae</taxon>
        <taxon>Colobinae</taxon>
        <taxon>Rhinopithecus</taxon>
    </lineage>
</organism>
<name>A0A2K6L861_RHIBE</name>
<dbReference type="InterPro" id="IPR008991">
    <property type="entry name" value="Translation_prot_SH3-like_sf"/>
</dbReference>
<dbReference type="PROSITE" id="PS01171">
    <property type="entry name" value="RIBOSOMAL_L21E"/>
    <property type="match status" value="1"/>
</dbReference>
<protein>
    <recommendedName>
        <fullName evidence="4">60S ribosomal protein L21</fullName>
    </recommendedName>
</protein>
<dbReference type="STRING" id="61621.ENSRBIP00000019716"/>
<accession>A0A2K6L861</accession>
<reference evidence="5" key="3">
    <citation type="submission" date="2025-09" db="UniProtKB">
        <authorList>
            <consortium name="Ensembl"/>
        </authorList>
    </citation>
    <scope>IDENTIFICATION</scope>
</reference>
<evidence type="ECO:0000256" key="2">
    <source>
        <dbReference type="ARBA" id="ARBA00022980"/>
    </source>
</evidence>
<dbReference type="InterPro" id="IPR036948">
    <property type="entry name" value="Ribosomal_eL21_sf"/>
</dbReference>
<dbReference type="Ensembl" id="ENSRBIT00000043591.1">
    <property type="protein sequence ID" value="ENSRBIP00000019716.1"/>
    <property type="gene ID" value="ENSRBIG00000033843.1"/>
</dbReference>
<dbReference type="FunFam" id="2.30.30.70:FF:000001">
    <property type="entry name" value="60S ribosomal protein L21"/>
    <property type="match status" value="1"/>
</dbReference>
<dbReference type="SUPFAM" id="SSF50104">
    <property type="entry name" value="Translation proteins SH3-like domain"/>
    <property type="match status" value="1"/>
</dbReference>
<dbReference type="InterPro" id="IPR018259">
    <property type="entry name" value="Ribosomal_eL21_CS"/>
</dbReference>
<dbReference type="AlphaFoldDB" id="A0A2K6L861"/>
<dbReference type="GO" id="GO:0005840">
    <property type="term" value="C:ribosome"/>
    <property type="evidence" value="ECO:0007669"/>
    <property type="project" value="UniProtKB-KW"/>
</dbReference>
<evidence type="ECO:0000313" key="5">
    <source>
        <dbReference type="Ensembl" id="ENSRBIP00000019716.1"/>
    </source>
</evidence>
<dbReference type="InterPro" id="IPR001147">
    <property type="entry name" value="Ribosomal_eL21"/>
</dbReference>
<keyword evidence="2" id="KW-0689">Ribosomal protein</keyword>
<dbReference type="OMA" id="NGMPHRC"/>
<evidence type="ECO:0000256" key="1">
    <source>
        <dbReference type="ARBA" id="ARBA00008427"/>
    </source>
</evidence>
<sequence>MTNTKGKRRGTRYMFSRPFRNHGVAVPLVTYMQIYKKGDIVNIKGIGTVQSGMPHRCYHGKTGRVYNVPQHAVGIVVNKQGQDSCQEN</sequence>
<keyword evidence="6" id="KW-1185">Reference proteome</keyword>
<evidence type="ECO:0000256" key="3">
    <source>
        <dbReference type="ARBA" id="ARBA00023274"/>
    </source>
</evidence>
<dbReference type="Proteomes" id="UP000233180">
    <property type="component" value="Unassembled WGS sequence"/>
</dbReference>
<dbReference type="GO" id="GO:0003735">
    <property type="term" value="F:structural constituent of ribosome"/>
    <property type="evidence" value="ECO:0007669"/>
    <property type="project" value="InterPro"/>
</dbReference>
<reference evidence="5 6" key="1">
    <citation type="submission" date="2016-06" db="EMBL/GenBank/DDBJ databases">
        <title>Genome of Rhinopithecus bieti.</title>
        <authorList>
            <person name="Wu"/>
            <person name="C.-I. and Zhang"/>
            <person name="Y."/>
        </authorList>
    </citation>
    <scope>NUCLEOTIDE SEQUENCE</scope>
</reference>